<dbReference type="PANTHER" id="PTHR12304:SF4">
    <property type="entry name" value="URIDINE NUCLEOSIDASE"/>
    <property type="match status" value="1"/>
</dbReference>
<accession>A0ABT7YFM3</accession>
<evidence type="ECO:0000256" key="1">
    <source>
        <dbReference type="ARBA" id="ARBA00022801"/>
    </source>
</evidence>
<dbReference type="InterPro" id="IPR023186">
    <property type="entry name" value="IUNH"/>
</dbReference>
<dbReference type="RefSeq" id="WP_290001572.1">
    <property type="nucleotide sequence ID" value="NZ_JAUEPH010000006.1"/>
</dbReference>
<protein>
    <submittedName>
        <fullName evidence="4">Nucleoside hydrolase</fullName>
    </submittedName>
</protein>
<dbReference type="EMBL" id="JAUEPH010000006">
    <property type="protein sequence ID" value="MDN3205326.1"/>
    <property type="molecule type" value="Genomic_DNA"/>
</dbReference>
<gene>
    <name evidence="4" type="ORF">QVH07_14275</name>
</gene>
<evidence type="ECO:0000256" key="2">
    <source>
        <dbReference type="ARBA" id="ARBA00023295"/>
    </source>
</evidence>
<reference evidence="4" key="1">
    <citation type="submission" date="2023-06" db="EMBL/GenBank/DDBJ databases">
        <title>Robiginitalea aurantiacus sp. nov. and Algoriphagus sediminis sp. nov., isolated from coastal sediment.</title>
        <authorList>
            <person name="Zhou Z.Y."/>
            <person name="An J."/>
            <person name="Jia Y.W."/>
            <person name="Du Z.J."/>
        </authorList>
    </citation>
    <scope>NUCLEOTIDE SEQUENCE</scope>
    <source>
        <strain evidence="4">C2-7</strain>
    </source>
</reference>
<keyword evidence="5" id="KW-1185">Reference proteome</keyword>
<dbReference type="SUPFAM" id="SSF53590">
    <property type="entry name" value="Nucleoside hydrolase"/>
    <property type="match status" value="1"/>
</dbReference>
<dbReference type="GO" id="GO:0016787">
    <property type="term" value="F:hydrolase activity"/>
    <property type="evidence" value="ECO:0007669"/>
    <property type="project" value="UniProtKB-KW"/>
</dbReference>
<dbReference type="PANTHER" id="PTHR12304">
    <property type="entry name" value="INOSINE-URIDINE PREFERRING NUCLEOSIDE HYDROLASE"/>
    <property type="match status" value="1"/>
</dbReference>
<organism evidence="4 5">
    <name type="scientific">Algoriphagus sediminis</name>
    <dbReference type="NCBI Taxonomy" id="3057113"/>
    <lineage>
        <taxon>Bacteria</taxon>
        <taxon>Pseudomonadati</taxon>
        <taxon>Bacteroidota</taxon>
        <taxon>Cytophagia</taxon>
        <taxon>Cytophagales</taxon>
        <taxon>Cyclobacteriaceae</taxon>
        <taxon>Algoriphagus</taxon>
    </lineage>
</organism>
<dbReference type="InterPro" id="IPR001910">
    <property type="entry name" value="Inosine/uridine_hydrolase_dom"/>
</dbReference>
<keyword evidence="2" id="KW-0326">Glycosidase</keyword>
<feature type="domain" description="Inosine/uridine-preferring nucleoside hydrolase" evidence="3">
    <location>
        <begin position="24"/>
        <end position="296"/>
    </location>
</feature>
<sequence>MLKFLSSTFTLFLFISLSFAQQKVWLDADTGNEMDDLYAIAHLVKSDKIDLIGISSAHFNNADLNVFEKWNAYETATLKPVEESQRLNEEILAAMGRMDIPHPLGADRQIGRAWGQQDPRDSPAAQAIIAEARKMKGEEKLHVLTLGAMTNVATALILAPDIKDKIQLFSLGSWYSPETGAWNKSEFNIRCDLNAFDYLLNLEGLDFTIMTTTTSFALQFDRDETYDRLDESVEIEKILEDRWRIQNPQDKTRVMWDLALVEAYLYPEWATISEVTTPPENTQRKVKVYTEIDAEAMKNEFWRIIKE</sequence>
<dbReference type="Proteomes" id="UP001171916">
    <property type="component" value="Unassembled WGS sequence"/>
</dbReference>
<name>A0ABT7YFM3_9BACT</name>
<dbReference type="InterPro" id="IPR036452">
    <property type="entry name" value="Ribo_hydro-like"/>
</dbReference>
<evidence type="ECO:0000313" key="4">
    <source>
        <dbReference type="EMBL" id="MDN3205326.1"/>
    </source>
</evidence>
<proteinExistence type="predicted"/>
<evidence type="ECO:0000259" key="3">
    <source>
        <dbReference type="Pfam" id="PF01156"/>
    </source>
</evidence>
<dbReference type="Gene3D" id="3.90.245.10">
    <property type="entry name" value="Ribonucleoside hydrolase-like"/>
    <property type="match status" value="1"/>
</dbReference>
<dbReference type="Pfam" id="PF01156">
    <property type="entry name" value="IU_nuc_hydro"/>
    <property type="match status" value="1"/>
</dbReference>
<evidence type="ECO:0000313" key="5">
    <source>
        <dbReference type="Proteomes" id="UP001171916"/>
    </source>
</evidence>
<keyword evidence="1 4" id="KW-0378">Hydrolase</keyword>
<comment type="caution">
    <text evidence="4">The sequence shown here is derived from an EMBL/GenBank/DDBJ whole genome shotgun (WGS) entry which is preliminary data.</text>
</comment>